<dbReference type="Proteomes" id="UP001163603">
    <property type="component" value="Chromosome 14"/>
</dbReference>
<organism evidence="1 2">
    <name type="scientific">Pistacia integerrima</name>
    <dbReference type="NCBI Taxonomy" id="434235"/>
    <lineage>
        <taxon>Eukaryota</taxon>
        <taxon>Viridiplantae</taxon>
        <taxon>Streptophyta</taxon>
        <taxon>Embryophyta</taxon>
        <taxon>Tracheophyta</taxon>
        <taxon>Spermatophyta</taxon>
        <taxon>Magnoliopsida</taxon>
        <taxon>eudicotyledons</taxon>
        <taxon>Gunneridae</taxon>
        <taxon>Pentapetalae</taxon>
        <taxon>rosids</taxon>
        <taxon>malvids</taxon>
        <taxon>Sapindales</taxon>
        <taxon>Anacardiaceae</taxon>
        <taxon>Pistacia</taxon>
    </lineage>
</organism>
<comment type="caution">
    <text evidence="1">The sequence shown here is derived from an EMBL/GenBank/DDBJ whole genome shotgun (WGS) entry which is preliminary data.</text>
</comment>
<reference evidence="2" key="1">
    <citation type="journal article" date="2023" name="G3 (Bethesda)">
        <title>Genome assembly and association tests identify interacting loci associated with vigor, precocity, and sex in interspecific pistachio rootstocks.</title>
        <authorList>
            <person name="Palmer W."/>
            <person name="Jacygrad E."/>
            <person name="Sagayaradj S."/>
            <person name="Cavanaugh K."/>
            <person name="Han R."/>
            <person name="Bertier L."/>
            <person name="Beede B."/>
            <person name="Kafkas S."/>
            <person name="Golino D."/>
            <person name="Preece J."/>
            <person name="Michelmore R."/>
        </authorList>
    </citation>
    <scope>NUCLEOTIDE SEQUENCE [LARGE SCALE GENOMIC DNA]</scope>
</reference>
<protein>
    <submittedName>
        <fullName evidence="1">Uncharacterized protein</fullName>
    </submittedName>
</protein>
<evidence type="ECO:0000313" key="2">
    <source>
        <dbReference type="Proteomes" id="UP001163603"/>
    </source>
</evidence>
<proteinExistence type="predicted"/>
<evidence type="ECO:0000313" key="1">
    <source>
        <dbReference type="EMBL" id="KAJ0011432.1"/>
    </source>
</evidence>
<accession>A0ACC0X6Y6</accession>
<sequence length="282" mass="32797">MDLETENRIAAILLKEAAELRQQAEKEGVQAYIQQPKVRGRPNSRFLSATVLGVQQESDHFPVRYSFPLMLVFHVNSSHLAKANRAVEVNEMWRVRQKELELNDRLKERSKDERSNRSHRDIGNSRSSTKGHAMDDDSTTDSCSSSKRLSENNSYYREDEGLRDEEVEEFLHSRIKRGRGTVGSRMDETGPYLAPSPDSNEKFSTGNDVWRHRVLGPEKPISLKTCESSDKESDKDRRKKTKMERSGSSNKKHSKKHKSKEKDRHKKKKKKRREEKRSKHHK</sequence>
<gene>
    <name evidence="1" type="ORF">Pint_33571</name>
</gene>
<name>A0ACC0X6Y6_9ROSI</name>
<dbReference type="EMBL" id="CM047749">
    <property type="protein sequence ID" value="KAJ0011432.1"/>
    <property type="molecule type" value="Genomic_DNA"/>
</dbReference>
<keyword evidence="2" id="KW-1185">Reference proteome</keyword>